<protein>
    <submittedName>
        <fullName evidence="3">Uncharacterized protein</fullName>
    </submittedName>
</protein>
<keyword evidence="4" id="KW-1185">Reference proteome</keyword>
<dbReference type="AlphaFoldDB" id="A0AAE0ZQR5"/>
<evidence type="ECO:0000256" key="1">
    <source>
        <dbReference type="SAM" id="MobiDB-lite"/>
    </source>
</evidence>
<feature type="region of interest" description="Disordered" evidence="1">
    <location>
        <begin position="75"/>
        <end position="96"/>
    </location>
</feature>
<feature type="transmembrane region" description="Helical" evidence="2">
    <location>
        <begin position="33"/>
        <end position="52"/>
    </location>
</feature>
<proteinExistence type="predicted"/>
<reference evidence="3" key="1">
    <citation type="journal article" date="2023" name="G3 (Bethesda)">
        <title>A reference genome for the long-term kleptoplast-retaining sea slug Elysia crispata morphotype clarki.</title>
        <authorList>
            <person name="Eastman K.E."/>
            <person name="Pendleton A.L."/>
            <person name="Shaikh M.A."/>
            <person name="Suttiyut T."/>
            <person name="Ogas R."/>
            <person name="Tomko P."/>
            <person name="Gavelis G."/>
            <person name="Widhalm J.R."/>
            <person name="Wisecaver J.H."/>
        </authorList>
    </citation>
    <scope>NUCLEOTIDE SEQUENCE</scope>
    <source>
        <strain evidence="3">ECLA1</strain>
    </source>
</reference>
<dbReference type="Proteomes" id="UP001283361">
    <property type="component" value="Unassembled WGS sequence"/>
</dbReference>
<keyword evidence="2" id="KW-0812">Transmembrane</keyword>
<evidence type="ECO:0000313" key="3">
    <source>
        <dbReference type="EMBL" id="KAK3773858.1"/>
    </source>
</evidence>
<name>A0AAE0ZQR5_9GAST</name>
<accession>A0AAE0ZQR5</accession>
<evidence type="ECO:0000313" key="4">
    <source>
        <dbReference type="Proteomes" id="UP001283361"/>
    </source>
</evidence>
<gene>
    <name evidence="3" type="ORF">RRG08_057905</name>
</gene>
<dbReference type="EMBL" id="JAWDGP010003499">
    <property type="protein sequence ID" value="KAK3773858.1"/>
    <property type="molecule type" value="Genomic_DNA"/>
</dbReference>
<organism evidence="3 4">
    <name type="scientific">Elysia crispata</name>
    <name type="common">lettuce slug</name>
    <dbReference type="NCBI Taxonomy" id="231223"/>
    <lineage>
        <taxon>Eukaryota</taxon>
        <taxon>Metazoa</taxon>
        <taxon>Spiralia</taxon>
        <taxon>Lophotrochozoa</taxon>
        <taxon>Mollusca</taxon>
        <taxon>Gastropoda</taxon>
        <taxon>Heterobranchia</taxon>
        <taxon>Euthyneura</taxon>
        <taxon>Panpulmonata</taxon>
        <taxon>Sacoglossa</taxon>
        <taxon>Placobranchoidea</taxon>
        <taxon>Plakobranchidae</taxon>
        <taxon>Elysia</taxon>
    </lineage>
</organism>
<keyword evidence="2" id="KW-0472">Membrane</keyword>
<keyword evidence="2" id="KW-1133">Transmembrane helix</keyword>
<evidence type="ECO:0000256" key="2">
    <source>
        <dbReference type="SAM" id="Phobius"/>
    </source>
</evidence>
<comment type="caution">
    <text evidence="3">The sequence shown here is derived from an EMBL/GenBank/DDBJ whole genome shotgun (WGS) entry which is preliminary data.</text>
</comment>
<sequence length="96" mass="10543">MSHCETQTSEIFVDGRLCQPESQENPVIGCIRLLVPMGVFCVLAAILAFGCIRDGALHSRNFYQFWLPQSMSLGSGKHTHHMPGGHLVTSEDQASN</sequence>